<dbReference type="RefSeq" id="WP_186996419.1">
    <property type="nucleotide sequence ID" value="NZ_JACOQK010000001.1"/>
</dbReference>
<accession>A0ABR7IQS9</accession>
<dbReference type="Pfam" id="PF12833">
    <property type="entry name" value="HTH_18"/>
    <property type="match status" value="1"/>
</dbReference>
<dbReference type="Proteomes" id="UP000649151">
    <property type="component" value="Unassembled WGS sequence"/>
</dbReference>
<evidence type="ECO:0000256" key="1">
    <source>
        <dbReference type="ARBA" id="ARBA00023015"/>
    </source>
</evidence>
<name>A0ABR7IQS9_9CLOT</name>
<dbReference type="SUPFAM" id="SSF51215">
    <property type="entry name" value="Regulatory protein AraC"/>
    <property type="match status" value="1"/>
</dbReference>
<dbReference type="InterPro" id="IPR020449">
    <property type="entry name" value="Tscrpt_reg_AraC-type_HTH"/>
</dbReference>
<dbReference type="InterPro" id="IPR014710">
    <property type="entry name" value="RmlC-like_jellyroll"/>
</dbReference>
<evidence type="ECO:0000259" key="4">
    <source>
        <dbReference type="PROSITE" id="PS01124"/>
    </source>
</evidence>
<dbReference type="PROSITE" id="PS00041">
    <property type="entry name" value="HTH_ARAC_FAMILY_1"/>
    <property type="match status" value="1"/>
</dbReference>
<evidence type="ECO:0000313" key="6">
    <source>
        <dbReference type="Proteomes" id="UP000649151"/>
    </source>
</evidence>
<sequence>MNLEEYATKEKQKRRDYALERERQGMPRTWDYLIEQFKKQGYYVLGSNFKESVQIGVHGFVDPEDQKGYMHRHDYFEMIYVYRGGFVNVFPDHTVRMKQGDIMLLNPNILHAPYVERDDDIVFNIFISNPMIREKIIPLQKDNSLLISFFMDYLYFDSQDKKYLNFTDNSPDSLQLIEKMIQEYIDQRPFYQNMADAYLVLLFSQLSRDYYKNHSIDVLPKNHHTLSYDIINYIKQNCQSITLEDLAKHFQYTPNYLSRLIHQSTGKTFSQIVSQQKLQRATGFITSTDMSIVDIGQIVGFYDVSHFIRSFKKEYNLTPAEYRKKYTSLP</sequence>
<evidence type="ECO:0000256" key="3">
    <source>
        <dbReference type="ARBA" id="ARBA00023163"/>
    </source>
</evidence>
<evidence type="ECO:0000256" key="2">
    <source>
        <dbReference type="ARBA" id="ARBA00023125"/>
    </source>
</evidence>
<dbReference type="Gene3D" id="1.10.10.60">
    <property type="entry name" value="Homeodomain-like"/>
    <property type="match status" value="2"/>
</dbReference>
<dbReference type="Gene3D" id="2.60.120.10">
    <property type="entry name" value="Jelly Rolls"/>
    <property type="match status" value="1"/>
</dbReference>
<keyword evidence="1" id="KW-0805">Transcription regulation</keyword>
<proteinExistence type="predicted"/>
<organism evidence="5 6">
    <name type="scientific">Clostridium facile</name>
    <dbReference type="NCBI Taxonomy" id="2763035"/>
    <lineage>
        <taxon>Bacteria</taxon>
        <taxon>Bacillati</taxon>
        <taxon>Bacillota</taxon>
        <taxon>Clostridia</taxon>
        <taxon>Eubacteriales</taxon>
        <taxon>Clostridiaceae</taxon>
        <taxon>Clostridium</taxon>
    </lineage>
</organism>
<dbReference type="Pfam" id="PF02311">
    <property type="entry name" value="AraC_binding"/>
    <property type="match status" value="1"/>
</dbReference>
<keyword evidence="2" id="KW-0238">DNA-binding</keyword>
<keyword evidence="3" id="KW-0804">Transcription</keyword>
<dbReference type="SUPFAM" id="SSF46689">
    <property type="entry name" value="Homeodomain-like"/>
    <property type="match status" value="1"/>
</dbReference>
<feature type="domain" description="HTH araC/xylS-type" evidence="4">
    <location>
        <begin position="228"/>
        <end position="325"/>
    </location>
</feature>
<comment type="caution">
    <text evidence="5">The sequence shown here is derived from an EMBL/GenBank/DDBJ whole genome shotgun (WGS) entry which is preliminary data.</text>
</comment>
<evidence type="ECO:0000313" key="5">
    <source>
        <dbReference type="EMBL" id="MBC5787491.1"/>
    </source>
</evidence>
<dbReference type="InterPro" id="IPR037923">
    <property type="entry name" value="HTH-like"/>
</dbReference>
<dbReference type="InterPro" id="IPR018060">
    <property type="entry name" value="HTH_AraC"/>
</dbReference>
<dbReference type="PANTHER" id="PTHR43280:SF28">
    <property type="entry name" value="HTH-TYPE TRANSCRIPTIONAL ACTIVATOR RHAS"/>
    <property type="match status" value="1"/>
</dbReference>
<reference evidence="5 6" key="1">
    <citation type="submission" date="2020-08" db="EMBL/GenBank/DDBJ databases">
        <title>Genome public.</title>
        <authorList>
            <person name="Liu C."/>
            <person name="Sun Q."/>
        </authorList>
    </citation>
    <scope>NUCLEOTIDE SEQUENCE [LARGE SCALE GENOMIC DNA]</scope>
    <source>
        <strain evidence="5 6">NSJ-27</strain>
    </source>
</reference>
<dbReference type="InterPro" id="IPR018062">
    <property type="entry name" value="HTH_AraC-typ_CS"/>
</dbReference>
<keyword evidence="6" id="KW-1185">Reference proteome</keyword>
<dbReference type="PANTHER" id="PTHR43280">
    <property type="entry name" value="ARAC-FAMILY TRANSCRIPTIONAL REGULATOR"/>
    <property type="match status" value="1"/>
</dbReference>
<dbReference type="EMBL" id="JACOQK010000001">
    <property type="protein sequence ID" value="MBC5787491.1"/>
    <property type="molecule type" value="Genomic_DNA"/>
</dbReference>
<dbReference type="InterPro" id="IPR009057">
    <property type="entry name" value="Homeodomain-like_sf"/>
</dbReference>
<dbReference type="PRINTS" id="PR00032">
    <property type="entry name" value="HTHARAC"/>
</dbReference>
<dbReference type="InterPro" id="IPR003313">
    <property type="entry name" value="AraC-bd"/>
</dbReference>
<dbReference type="SMART" id="SM00342">
    <property type="entry name" value="HTH_ARAC"/>
    <property type="match status" value="1"/>
</dbReference>
<protein>
    <submittedName>
        <fullName evidence="5">AraC family transcriptional regulator</fullName>
    </submittedName>
</protein>
<gene>
    <name evidence="5" type="ORF">H8Z77_05565</name>
</gene>
<dbReference type="PROSITE" id="PS01124">
    <property type="entry name" value="HTH_ARAC_FAMILY_2"/>
    <property type="match status" value="1"/>
</dbReference>